<feature type="compositionally biased region" description="Low complexity" evidence="2">
    <location>
        <begin position="154"/>
        <end position="167"/>
    </location>
</feature>
<dbReference type="Ensembl" id="ENSSAUT00010013178.1">
    <property type="protein sequence ID" value="ENSSAUP00010012403.1"/>
    <property type="gene ID" value="ENSSAUG00010003198.1"/>
</dbReference>
<dbReference type="SUPFAM" id="SSF49562">
    <property type="entry name" value="C2 domain (Calcium/lipid-binding domain, CaLB)"/>
    <property type="match status" value="1"/>
</dbReference>
<dbReference type="FunFam" id="2.60.40.150:FF:000043">
    <property type="entry name" value="Phosphatidylinositol 3-kinase catalytic subunit type 3"/>
    <property type="match status" value="1"/>
</dbReference>
<evidence type="ECO:0000256" key="2">
    <source>
        <dbReference type="SAM" id="MobiDB-lite"/>
    </source>
</evidence>
<evidence type="ECO:0000313" key="5">
    <source>
        <dbReference type="Proteomes" id="UP000472265"/>
    </source>
</evidence>
<dbReference type="AlphaFoldDB" id="A0A671UEZ1"/>
<dbReference type="SMART" id="SM00142">
    <property type="entry name" value="PI3K_C2"/>
    <property type="match status" value="1"/>
</dbReference>
<dbReference type="Pfam" id="PF00792">
    <property type="entry name" value="PI3K_C2"/>
    <property type="match status" value="1"/>
</dbReference>
<feature type="domain" description="C2 PI3K-type" evidence="3">
    <location>
        <begin position="34"/>
        <end position="186"/>
    </location>
</feature>
<dbReference type="Gene3D" id="2.60.40.150">
    <property type="entry name" value="C2 domain"/>
    <property type="match status" value="1"/>
</dbReference>
<evidence type="ECO:0000259" key="3">
    <source>
        <dbReference type="PROSITE" id="PS51547"/>
    </source>
</evidence>
<organism evidence="4 5">
    <name type="scientific">Sparus aurata</name>
    <name type="common">Gilthead sea bream</name>
    <dbReference type="NCBI Taxonomy" id="8175"/>
    <lineage>
        <taxon>Eukaryota</taxon>
        <taxon>Metazoa</taxon>
        <taxon>Chordata</taxon>
        <taxon>Craniata</taxon>
        <taxon>Vertebrata</taxon>
        <taxon>Euteleostomi</taxon>
        <taxon>Actinopterygii</taxon>
        <taxon>Neopterygii</taxon>
        <taxon>Teleostei</taxon>
        <taxon>Neoteleostei</taxon>
        <taxon>Acanthomorphata</taxon>
        <taxon>Eupercaria</taxon>
        <taxon>Spariformes</taxon>
        <taxon>Sparidae</taxon>
        <taxon>Sparus</taxon>
    </lineage>
</organism>
<dbReference type="InterPro" id="IPR002420">
    <property type="entry name" value="PI3K-type_C2_dom"/>
</dbReference>
<gene>
    <name evidence="4" type="primary">PIK3C3</name>
    <name evidence="4" type="synonym">pik3c3</name>
</gene>
<name>A0A671UEZ1_SPAAU</name>
<protein>
    <submittedName>
        <fullName evidence="4">Phosphatidylinositol 3-kinase, catalytic subunit type 3</fullName>
    </submittedName>
</protein>
<dbReference type="GeneTree" id="ENSGT00940000156943"/>
<keyword evidence="5" id="KW-1185">Reference proteome</keyword>
<comment type="similarity">
    <text evidence="1">Belongs to the PI3/PI4-kinase family.</text>
</comment>
<dbReference type="Proteomes" id="UP000472265">
    <property type="component" value="Chromosome 10"/>
</dbReference>
<reference evidence="4" key="3">
    <citation type="submission" date="2025-09" db="UniProtKB">
        <authorList>
            <consortium name="Ensembl"/>
        </authorList>
    </citation>
    <scope>IDENTIFICATION</scope>
</reference>
<feature type="region of interest" description="Disordered" evidence="2">
    <location>
        <begin position="148"/>
        <end position="169"/>
    </location>
</feature>
<dbReference type="PROSITE" id="PS51547">
    <property type="entry name" value="C2_PI3K"/>
    <property type="match status" value="1"/>
</dbReference>
<dbReference type="CDD" id="cd08397">
    <property type="entry name" value="C2_PI3K_class_III"/>
    <property type="match status" value="1"/>
</dbReference>
<evidence type="ECO:0000256" key="1">
    <source>
        <dbReference type="PROSITE-ProRule" id="PRU00880"/>
    </source>
</evidence>
<proteinExistence type="inferred from homology"/>
<sequence>METDKFNYVYSCDMDINVQLKIGSLEGKREQKSYKALLEDPMLRFSGLYQENCSDLYVTCQVFAEGKPLALPVRTSYKAFSTRWNWNEWLRLPVKYPDLPQSAQVALTVWDIYGPGRAVPVGGTTVTLFGKYGMFRQGMHDLKVWPGVEGDGGEPTTTPGRTSSSLTEDQMGRLAKKCPSSIISLNTLHCSMWETCVLYKPGHGIYKYIWTQVLV</sequence>
<evidence type="ECO:0000313" key="4">
    <source>
        <dbReference type="Ensembl" id="ENSSAUP00010012403.1"/>
    </source>
</evidence>
<reference evidence="4" key="2">
    <citation type="submission" date="2025-08" db="UniProtKB">
        <authorList>
            <consortium name="Ensembl"/>
        </authorList>
    </citation>
    <scope>IDENTIFICATION</scope>
</reference>
<accession>A0A671UEZ1</accession>
<reference evidence="4" key="1">
    <citation type="submission" date="2021-04" db="EMBL/GenBank/DDBJ databases">
        <authorList>
            <consortium name="Wellcome Sanger Institute Data Sharing"/>
        </authorList>
    </citation>
    <scope>NUCLEOTIDE SEQUENCE [LARGE SCALE GENOMIC DNA]</scope>
</reference>
<dbReference type="InterPro" id="IPR035892">
    <property type="entry name" value="C2_domain_sf"/>
</dbReference>